<dbReference type="AlphaFoldDB" id="A0A4Q9MYS6"/>
<dbReference type="SUPFAM" id="SSF109604">
    <property type="entry name" value="HD-domain/PDEase-like"/>
    <property type="match status" value="1"/>
</dbReference>
<dbReference type="PANTHER" id="PTHR33594:SF1">
    <property type="entry name" value="HD_PDEASE DOMAIN-CONTAINING PROTEIN"/>
    <property type="match status" value="1"/>
</dbReference>
<organism evidence="2">
    <name type="scientific">Dichomitus squalens</name>
    <dbReference type="NCBI Taxonomy" id="114155"/>
    <lineage>
        <taxon>Eukaryota</taxon>
        <taxon>Fungi</taxon>
        <taxon>Dikarya</taxon>
        <taxon>Basidiomycota</taxon>
        <taxon>Agaricomycotina</taxon>
        <taxon>Agaricomycetes</taxon>
        <taxon>Polyporales</taxon>
        <taxon>Polyporaceae</taxon>
        <taxon>Dichomitus</taxon>
    </lineage>
</organism>
<dbReference type="EMBL" id="ML143394">
    <property type="protein sequence ID" value="TBU32598.1"/>
    <property type="molecule type" value="Genomic_DNA"/>
</dbReference>
<dbReference type="PANTHER" id="PTHR33594">
    <property type="entry name" value="SUPERFAMILY HYDROLASE, PUTATIVE (AFU_ORTHOLOGUE AFUA_1G03035)-RELATED"/>
    <property type="match status" value="1"/>
</dbReference>
<dbReference type="OrthoDB" id="16547at2759"/>
<feature type="domain" description="HD/PDEase" evidence="1">
    <location>
        <begin position="29"/>
        <end position="169"/>
    </location>
</feature>
<dbReference type="Proteomes" id="UP000292957">
    <property type="component" value="Unassembled WGS sequence"/>
</dbReference>
<gene>
    <name evidence="2" type="ORF">BD311DRAFT_654084</name>
</gene>
<dbReference type="InterPro" id="IPR006674">
    <property type="entry name" value="HD_domain"/>
</dbReference>
<accession>A0A4Q9MYS6</accession>
<dbReference type="Gene3D" id="1.10.3210.50">
    <property type="match status" value="1"/>
</dbReference>
<sequence length="238" mass="26742">MTAAYPTPEETAVVAAAERLMTETMARYDPSHDAYHVQRVRKTALKLARAVPASLPQDKQPDFLTIEVAALLHDVLDKKYVSAEQAADPYAFFVPFFEKVASESGLDLIKDGRARVIARIVDNVSWSTEKKRLAAGQVEDWHRQCVELHCVQDADRLDAIGAFGILRCAAYSAATNHTLHVPRDDPAYDASAIAHFYDKLLHIRERLKTEPGKKLAEKRHQLMLEFLQAVDEEYDVNA</sequence>
<reference evidence="2" key="1">
    <citation type="submission" date="2019-01" db="EMBL/GenBank/DDBJ databases">
        <title>Draft genome sequences of three monokaryotic isolates of the white-rot basidiomycete fungus Dichomitus squalens.</title>
        <authorList>
            <consortium name="DOE Joint Genome Institute"/>
            <person name="Lopez S.C."/>
            <person name="Andreopoulos B."/>
            <person name="Pangilinan J."/>
            <person name="Lipzen A."/>
            <person name="Riley R."/>
            <person name="Ahrendt S."/>
            <person name="Ng V."/>
            <person name="Barry K."/>
            <person name="Daum C."/>
            <person name="Grigoriev I.V."/>
            <person name="Hilden K.S."/>
            <person name="Makela M.R."/>
            <person name="de Vries R.P."/>
        </authorList>
    </citation>
    <scope>NUCLEOTIDE SEQUENCE [LARGE SCALE GENOMIC DNA]</scope>
    <source>
        <strain evidence="2">OM18370.1</strain>
    </source>
</reference>
<dbReference type="CDD" id="cd00077">
    <property type="entry name" value="HDc"/>
    <property type="match status" value="1"/>
</dbReference>
<dbReference type="Pfam" id="PF01966">
    <property type="entry name" value="HD"/>
    <property type="match status" value="1"/>
</dbReference>
<dbReference type="InterPro" id="IPR003607">
    <property type="entry name" value="HD/PDEase_dom"/>
</dbReference>
<evidence type="ECO:0000259" key="1">
    <source>
        <dbReference type="SMART" id="SM00471"/>
    </source>
</evidence>
<dbReference type="OMA" id="YDNSHDY"/>
<proteinExistence type="predicted"/>
<dbReference type="SMART" id="SM00471">
    <property type="entry name" value="HDc"/>
    <property type="match status" value="1"/>
</dbReference>
<evidence type="ECO:0000313" key="2">
    <source>
        <dbReference type="EMBL" id="TBU32598.1"/>
    </source>
</evidence>
<name>A0A4Q9MYS6_9APHY</name>
<protein>
    <recommendedName>
        <fullName evidence="1">HD/PDEase domain-containing protein</fullName>
    </recommendedName>
</protein>